<name>A0ACB8CGW3_DERSI</name>
<comment type="caution">
    <text evidence="1">The sequence shown here is derived from an EMBL/GenBank/DDBJ whole genome shotgun (WGS) entry which is preliminary data.</text>
</comment>
<gene>
    <name evidence="1" type="ORF">HPB49_018851</name>
</gene>
<evidence type="ECO:0000313" key="2">
    <source>
        <dbReference type="Proteomes" id="UP000821865"/>
    </source>
</evidence>
<evidence type="ECO:0000313" key="1">
    <source>
        <dbReference type="EMBL" id="KAH7941954.1"/>
    </source>
</evidence>
<organism evidence="1 2">
    <name type="scientific">Dermacentor silvarum</name>
    <name type="common">Tick</name>
    <dbReference type="NCBI Taxonomy" id="543639"/>
    <lineage>
        <taxon>Eukaryota</taxon>
        <taxon>Metazoa</taxon>
        <taxon>Ecdysozoa</taxon>
        <taxon>Arthropoda</taxon>
        <taxon>Chelicerata</taxon>
        <taxon>Arachnida</taxon>
        <taxon>Acari</taxon>
        <taxon>Parasitiformes</taxon>
        <taxon>Ixodida</taxon>
        <taxon>Ixodoidea</taxon>
        <taxon>Ixodidae</taxon>
        <taxon>Rhipicephalinae</taxon>
        <taxon>Dermacentor</taxon>
    </lineage>
</organism>
<sequence>MLRDRIVCGICDEEARGHLLSQKKLNLAEAEAFAITAEMAETNVRAMQKKQIQRQRWCQFHTESQDESAEIWTRAWVQDRVYTMREMRLEPRFGSVWTQESDVSQVRQERTPWKECAPVVAVTSRGRTR</sequence>
<protein>
    <submittedName>
        <fullName evidence="1">Uncharacterized protein</fullName>
    </submittedName>
</protein>
<dbReference type="EMBL" id="CM023476">
    <property type="protein sequence ID" value="KAH7941954.1"/>
    <property type="molecule type" value="Genomic_DNA"/>
</dbReference>
<proteinExistence type="predicted"/>
<accession>A0ACB8CGW3</accession>
<keyword evidence="2" id="KW-1185">Reference proteome</keyword>
<reference evidence="1" key="1">
    <citation type="submission" date="2020-05" db="EMBL/GenBank/DDBJ databases">
        <title>Large-scale comparative analyses of tick genomes elucidate their genetic diversity and vector capacities.</title>
        <authorList>
            <person name="Jia N."/>
            <person name="Wang J."/>
            <person name="Shi W."/>
            <person name="Du L."/>
            <person name="Sun Y."/>
            <person name="Zhan W."/>
            <person name="Jiang J."/>
            <person name="Wang Q."/>
            <person name="Zhang B."/>
            <person name="Ji P."/>
            <person name="Sakyi L.B."/>
            <person name="Cui X."/>
            <person name="Yuan T."/>
            <person name="Jiang B."/>
            <person name="Yang W."/>
            <person name="Lam T.T.-Y."/>
            <person name="Chang Q."/>
            <person name="Ding S."/>
            <person name="Wang X."/>
            <person name="Zhu J."/>
            <person name="Ruan X."/>
            <person name="Zhao L."/>
            <person name="Wei J."/>
            <person name="Que T."/>
            <person name="Du C."/>
            <person name="Cheng J."/>
            <person name="Dai P."/>
            <person name="Han X."/>
            <person name="Huang E."/>
            <person name="Gao Y."/>
            <person name="Liu J."/>
            <person name="Shao H."/>
            <person name="Ye R."/>
            <person name="Li L."/>
            <person name="Wei W."/>
            <person name="Wang X."/>
            <person name="Wang C."/>
            <person name="Yang T."/>
            <person name="Huo Q."/>
            <person name="Li W."/>
            <person name="Guo W."/>
            <person name="Chen H."/>
            <person name="Zhou L."/>
            <person name="Ni X."/>
            <person name="Tian J."/>
            <person name="Zhou Y."/>
            <person name="Sheng Y."/>
            <person name="Liu T."/>
            <person name="Pan Y."/>
            <person name="Xia L."/>
            <person name="Li J."/>
            <person name="Zhao F."/>
            <person name="Cao W."/>
        </authorList>
    </citation>
    <scope>NUCLEOTIDE SEQUENCE</scope>
    <source>
        <strain evidence="1">Dsil-2018</strain>
    </source>
</reference>
<dbReference type="Proteomes" id="UP000821865">
    <property type="component" value="Chromosome 7"/>
</dbReference>